<comment type="caution">
    <text evidence="1">The sequence shown here is derived from an EMBL/GenBank/DDBJ whole genome shotgun (WGS) entry which is preliminary data.</text>
</comment>
<evidence type="ECO:0000313" key="2">
    <source>
        <dbReference type="Proteomes" id="UP000275267"/>
    </source>
</evidence>
<gene>
    <name evidence="1" type="ORF">C2845_PM03G19010</name>
</gene>
<dbReference type="PIRSF" id="PIRSF031279">
    <property type="entry name" value="UCP031279"/>
    <property type="match status" value="1"/>
</dbReference>
<accession>A0A3L6TF18</accession>
<keyword evidence="2" id="KW-1185">Reference proteome</keyword>
<dbReference type="AlphaFoldDB" id="A0A3L6TF18"/>
<name>A0A3L6TF18_PANMI</name>
<dbReference type="Proteomes" id="UP000275267">
    <property type="component" value="Unassembled WGS sequence"/>
</dbReference>
<dbReference type="EMBL" id="PQIB02000002">
    <property type="protein sequence ID" value="RLN35416.1"/>
    <property type="molecule type" value="Genomic_DNA"/>
</dbReference>
<sequence length="150" mass="15784">MSRGGGAGKHLQHVRWLWRAPRRALCAARDLYVRSLTGCAGHLPGDAAAFGYPSFAGAPGFRVDSFASSRRSSDAGDEDLRELIRAASQRRAAEAAAAAHPAAVPRSQSVAMARIDEDRPCDFGGPLVFPRSRSCAVGAARRGRVAALAA</sequence>
<dbReference type="STRING" id="4540.A0A3L6TF18"/>
<proteinExistence type="predicted"/>
<dbReference type="PANTHER" id="PTHR33526:SF4">
    <property type="entry name" value="OS07G0123800 PROTEIN"/>
    <property type="match status" value="1"/>
</dbReference>
<protein>
    <submittedName>
        <fullName evidence="1">Uncharacterized protein</fullName>
    </submittedName>
</protein>
<dbReference type="InterPro" id="IPR016972">
    <property type="entry name" value="UCP031279"/>
</dbReference>
<organism evidence="1 2">
    <name type="scientific">Panicum miliaceum</name>
    <name type="common">Proso millet</name>
    <name type="synonym">Broomcorn millet</name>
    <dbReference type="NCBI Taxonomy" id="4540"/>
    <lineage>
        <taxon>Eukaryota</taxon>
        <taxon>Viridiplantae</taxon>
        <taxon>Streptophyta</taxon>
        <taxon>Embryophyta</taxon>
        <taxon>Tracheophyta</taxon>
        <taxon>Spermatophyta</taxon>
        <taxon>Magnoliopsida</taxon>
        <taxon>Liliopsida</taxon>
        <taxon>Poales</taxon>
        <taxon>Poaceae</taxon>
        <taxon>PACMAD clade</taxon>
        <taxon>Panicoideae</taxon>
        <taxon>Panicodae</taxon>
        <taxon>Paniceae</taxon>
        <taxon>Panicinae</taxon>
        <taxon>Panicum</taxon>
        <taxon>Panicum sect. Panicum</taxon>
    </lineage>
</organism>
<evidence type="ECO:0000313" key="1">
    <source>
        <dbReference type="EMBL" id="RLN35416.1"/>
    </source>
</evidence>
<dbReference type="PANTHER" id="PTHR33526">
    <property type="entry name" value="OS07G0123800 PROTEIN"/>
    <property type="match status" value="1"/>
</dbReference>
<dbReference type="OrthoDB" id="694638at2759"/>
<reference evidence="2" key="1">
    <citation type="journal article" date="2019" name="Nat. Commun.">
        <title>The genome of broomcorn millet.</title>
        <authorList>
            <person name="Zou C."/>
            <person name="Miki D."/>
            <person name="Li D."/>
            <person name="Tang Q."/>
            <person name="Xiao L."/>
            <person name="Rajput S."/>
            <person name="Deng P."/>
            <person name="Jia W."/>
            <person name="Huang R."/>
            <person name="Zhang M."/>
            <person name="Sun Y."/>
            <person name="Hu J."/>
            <person name="Fu X."/>
            <person name="Schnable P.S."/>
            <person name="Li F."/>
            <person name="Zhang H."/>
            <person name="Feng B."/>
            <person name="Zhu X."/>
            <person name="Liu R."/>
            <person name="Schnable J.C."/>
            <person name="Zhu J.-K."/>
            <person name="Zhang H."/>
        </authorList>
    </citation>
    <scope>NUCLEOTIDE SEQUENCE [LARGE SCALE GENOMIC DNA]</scope>
</reference>